<evidence type="ECO:0000256" key="2">
    <source>
        <dbReference type="SAM" id="SignalP"/>
    </source>
</evidence>
<dbReference type="InterPro" id="IPR012334">
    <property type="entry name" value="Pectin_lyas_fold"/>
</dbReference>
<feature type="signal peptide" evidence="2">
    <location>
        <begin position="1"/>
        <end position="28"/>
    </location>
</feature>
<dbReference type="Gene3D" id="2.160.20.10">
    <property type="entry name" value="Single-stranded right-handed beta-helix, Pectin lyase-like"/>
    <property type="match status" value="2"/>
</dbReference>
<dbReference type="InterPro" id="IPR011050">
    <property type="entry name" value="Pectin_lyase_fold/virulence"/>
</dbReference>
<feature type="compositionally biased region" description="Polar residues" evidence="1">
    <location>
        <begin position="962"/>
        <end position="979"/>
    </location>
</feature>
<keyword evidence="5" id="KW-1185">Reference proteome</keyword>
<feature type="compositionally biased region" description="Low complexity" evidence="1">
    <location>
        <begin position="947"/>
        <end position="961"/>
    </location>
</feature>
<evidence type="ECO:0000313" key="5">
    <source>
        <dbReference type="Proteomes" id="UP000667802"/>
    </source>
</evidence>
<proteinExistence type="predicted"/>
<dbReference type="EMBL" id="JAALHA020000001">
    <property type="protein sequence ID" value="MDR9893798.1"/>
    <property type="molecule type" value="Genomic_DNA"/>
</dbReference>
<keyword evidence="2" id="KW-0732">Signal</keyword>
<feature type="chain" id="PRO_5042929892" evidence="2">
    <location>
        <begin position="29"/>
        <end position="1019"/>
    </location>
</feature>
<protein>
    <submittedName>
        <fullName evidence="4">Filamentous hemagglutinin N-terminal domain-containing protein</fullName>
    </submittedName>
</protein>
<sequence length="1019" mass="103445">MKQVVSKTLTIGTLSLCCIFTNNNFAQAQISADNTVQTNVSRVGNVFEITGGTKAGGNLFHSFVEFSVPTGNTAFFNNSLDISNIISRVTGNSISSIDGLIRANGGANLILINPNGINFGSNAQLNIGGSFLASTANSVKFADGGEFSAVNPQTSPLIIVSVPVGLQLGKNSSAINVQGTGHSLTAADNLPINRGTSSTGLRVQPGKTLALVGGNINIDGGTLTAERGRIELGGVAEGLVRLNPTLSGWALGYDGVSSFKDIEMRSLSSADASGTSGGSIQVQGQNLLVSGGSLFLIQNQGTQPAGAININTSDSVKLSGTNANGTIKSSLTSETVGTGRGGDINVSTKRLTVEGGGSIEAKTFTPATGGNINVNASQSGQITGKNSQISTDNYGAGIGGDLMIGTGNLIINNGGFLSSTTFGAGKGGNITVRASNSAEFTGTGFKEYEQTFQVNVLNGTITPFDRGTGIESVTAGSGSSGDITIETPSLLLNNGAVVFSPTFTTGKGGDINISNSKSVEVIGSALETGTAVGSTGSAGNIKINTGQLIVRDGGVVINATFADGAGGNVDIKASDSVQLLNSLADALLLTGIYTNTSLGKGKGGDVRIDTKQLNIRDAVIGSNTGALLPTGVIPIGGSGGNLFITADSIDVSGVPANTRFTSGIGSTTYSNSNAGNLTISTKNFIVRDGADIATNSLGSGDAGTLSVNASESIQLSGIKVNGLTLGGLFAASGRANLPDLNATGASGNIKLATDQLIVQNGATIDVRSIGKGNAGNLEIQANSVKLDNQGTLSASTTSGEGGNISIKTNTLQMRHGSQILAQAGGTGNGGNINITRFTLPNSVLLLEGSKINANAFQGRGGNIQIDTNGLFACSDCQISASSQLGFSGIVRIITPEIEKNAEVINLPEEIIKPEQIVAQICPANRAQHENKFTITGRGGLPPQPDDPLSSETLLSFESSPTQAQSLSNSALATSETNTPKLPPPARGWYVNSKGTVILTSRVPKPIPYNSRLTSISCRS</sequence>
<dbReference type="InterPro" id="IPR008638">
    <property type="entry name" value="FhaB/CdiA-like_TPS"/>
</dbReference>
<reference evidence="5" key="1">
    <citation type="journal article" date="2021" name="Science">
        <title>Hunting the eagle killer: A cyanobacterial neurotoxin causes vacuolar myelinopathy.</title>
        <authorList>
            <person name="Breinlinger S."/>
            <person name="Phillips T.J."/>
            <person name="Haram B.N."/>
            <person name="Mares J."/>
            <person name="Martinez Yerena J.A."/>
            <person name="Hrouzek P."/>
            <person name="Sobotka R."/>
            <person name="Henderson W.M."/>
            <person name="Schmieder P."/>
            <person name="Williams S.M."/>
            <person name="Lauderdale J.D."/>
            <person name="Wilde H.D."/>
            <person name="Gerrin W."/>
            <person name="Kust A."/>
            <person name="Washington J.W."/>
            <person name="Wagner C."/>
            <person name="Geier B."/>
            <person name="Liebeke M."/>
            <person name="Enke H."/>
            <person name="Niedermeyer T.H.J."/>
            <person name="Wilde S.B."/>
        </authorList>
    </citation>
    <scope>NUCLEOTIDE SEQUENCE [LARGE SCALE GENOMIC DNA]</scope>
    <source>
        <strain evidence="5">Thurmond2011</strain>
    </source>
</reference>
<comment type="caution">
    <text evidence="4">The sequence shown here is derived from an EMBL/GenBank/DDBJ whole genome shotgun (WGS) entry which is preliminary data.</text>
</comment>
<accession>A0AAP5I295</accession>
<evidence type="ECO:0000256" key="1">
    <source>
        <dbReference type="SAM" id="MobiDB-lite"/>
    </source>
</evidence>
<dbReference type="Pfam" id="PF05860">
    <property type="entry name" value="TPS"/>
    <property type="match status" value="1"/>
</dbReference>
<name>A0AAP5I295_9CYAN</name>
<dbReference type="Proteomes" id="UP000667802">
    <property type="component" value="Unassembled WGS sequence"/>
</dbReference>
<dbReference type="NCBIfam" id="TIGR01901">
    <property type="entry name" value="adhes_NPXG"/>
    <property type="match status" value="1"/>
</dbReference>
<dbReference type="SUPFAM" id="SSF51126">
    <property type="entry name" value="Pectin lyase-like"/>
    <property type="match status" value="5"/>
</dbReference>
<feature type="domain" description="Filamentous haemagglutinin FhaB/tRNA nuclease CdiA-like TPS" evidence="3">
    <location>
        <begin position="31"/>
        <end position="142"/>
    </location>
</feature>
<feature type="region of interest" description="Disordered" evidence="1">
    <location>
        <begin position="934"/>
        <end position="986"/>
    </location>
</feature>
<dbReference type="RefSeq" id="WP_208338214.1">
    <property type="nucleotide sequence ID" value="NZ_CAWQFN010000041.1"/>
</dbReference>
<evidence type="ECO:0000313" key="4">
    <source>
        <dbReference type="EMBL" id="MDR9893798.1"/>
    </source>
</evidence>
<evidence type="ECO:0000259" key="3">
    <source>
        <dbReference type="SMART" id="SM00912"/>
    </source>
</evidence>
<organism evidence="4 5">
    <name type="scientific">Aetokthonos hydrillicola Thurmond2011</name>
    <dbReference type="NCBI Taxonomy" id="2712845"/>
    <lineage>
        <taxon>Bacteria</taxon>
        <taxon>Bacillati</taxon>
        <taxon>Cyanobacteriota</taxon>
        <taxon>Cyanophyceae</taxon>
        <taxon>Nostocales</taxon>
        <taxon>Hapalosiphonaceae</taxon>
        <taxon>Aetokthonos</taxon>
    </lineage>
</organism>
<dbReference type="SMART" id="SM00912">
    <property type="entry name" value="Haemagg_act"/>
    <property type="match status" value="1"/>
</dbReference>
<dbReference type="AlphaFoldDB" id="A0AAP5I295"/>
<gene>
    <name evidence="4" type="ORF">G7B40_004315</name>
</gene>